<dbReference type="SMART" id="SM00062">
    <property type="entry name" value="PBPb"/>
    <property type="match status" value="1"/>
</dbReference>
<keyword evidence="17" id="KW-1185">Reference proteome</keyword>
<keyword evidence="3" id="KW-0812">Transmembrane</keyword>
<dbReference type="STRING" id="336988.NT96_01180"/>
<feature type="chain" id="PRO_5003527818" evidence="12">
    <location>
        <begin position="27"/>
        <end position="266"/>
    </location>
</feature>
<dbReference type="Proteomes" id="UP000004959">
    <property type="component" value="Chromosome"/>
</dbReference>
<feature type="domain" description="Ionotropic glutamate receptor C-terminal" evidence="14">
    <location>
        <begin position="34"/>
        <end position="260"/>
    </location>
</feature>
<dbReference type="SUPFAM" id="SSF53850">
    <property type="entry name" value="Periplasmic binding protein-like II"/>
    <property type="match status" value="1"/>
</dbReference>
<dbReference type="SMART" id="SM00918">
    <property type="entry name" value="Lig_chan-Glu_bd"/>
    <property type="match status" value="1"/>
</dbReference>
<evidence type="ECO:0000313" key="17">
    <source>
        <dbReference type="Proteomes" id="UP000004959"/>
    </source>
</evidence>
<dbReference type="InterPro" id="IPR001320">
    <property type="entry name" value="Iontro_rcpt_C"/>
</dbReference>
<keyword evidence="6" id="KW-0406">Ion transport</keyword>
<evidence type="ECO:0000256" key="1">
    <source>
        <dbReference type="ARBA" id="ARBA00004141"/>
    </source>
</evidence>
<evidence type="ECO:0000259" key="14">
    <source>
        <dbReference type="SMART" id="SM00079"/>
    </source>
</evidence>
<keyword evidence="10" id="KW-1071">Ligand-gated ion channel</keyword>
<dbReference type="Gene3D" id="3.40.190.10">
    <property type="entry name" value="Periplasmic binding protein-like II"/>
    <property type="match status" value="2"/>
</dbReference>
<dbReference type="GO" id="GO:0015276">
    <property type="term" value="F:ligand-gated monoatomic ion channel activity"/>
    <property type="evidence" value="ECO:0007669"/>
    <property type="project" value="InterPro"/>
</dbReference>
<dbReference type="EMBL" id="AFVZ01000001">
    <property type="protein sequence ID" value="EHN59587.1"/>
    <property type="molecule type" value="Genomic_DNA"/>
</dbReference>
<dbReference type="InterPro" id="IPR001638">
    <property type="entry name" value="Solute-binding_3/MltF_N"/>
</dbReference>
<evidence type="ECO:0000256" key="6">
    <source>
        <dbReference type="ARBA" id="ARBA00023065"/>
    </source>
</evidence>
<dbReference type="RefSeq" id="WP_007746584.1">
    <property type="nucleotide sequence ID" value="NZ_CM001398.1"/>
</dbReference>
<proteinExistence type="predicted"/>
<dbReference type="OrthoDB" id="115856at2"/>
<feature type="domain" description="Solute-binding protein family 3/N-terminal" evidence="13">
    <location>
        <begin position="34"/>
        <end position="261"/>
    </location>
</feature>
<keyword evidence="11" id="KW-0407">Ion channel</keyword>
<dbReference type="eggNOG" id="COG0834">
    <property type="taxonomic scope" value="Bacteria"/>
</dbReference>
<evidence type="ECO:0000256" key="7">
    <source>
        <dbReference type="ARBA" id="ARBA00023136"/>
    </source>
</evidence>
<evidence type="ECO:0000256" key="11">
    <source>
        <dbReference type="ARBA" id="ARBA00023303"/>
    </source>
</evidence>
<comment type="subcellular location">
    <subcellularLocation>
        <location evidence="1">Membrane</location>
        <topology evidence="1">Multi-pass membrane protein</topology>
    </subcellularLocation>
</comment>
<accession>G9WG09</accession>
<dbReference type="PANTHER" id="PTHR35936">
    <property type="entry name" value="MEMBRANE-BOUND LYTIC MUREIN TRANSGLYCOSYLASE F"/>
    <property type="match status" value="1"/>
</dbReference>
<dbReference type="SMART" id="SM00079">
    <property type="entry name" value="PBPe"/>
    <property type="match status" value="1"/>
</dbReference>
<name>G9WG09_9LACO</name>
<dbReference type="PATRIC" id="fig|1045004.4.peg.1480"/>
<evidence type="ECO:0000259" key="13">
    <source>
        <dbReference type="SMART" id="SM00062"/>
    </source>
</evidence>
<evidence type="ECO:0000256" key="4">
    <source>
        <dbReference type="ARBA" id="ARBA00022729"/>
    </source>
</evidence>
<evidence type="ECO:0000256" key="9">
    <source>
        <dbReference type="ARBA" id="ARBA00023180"/>
    </source>
</evidence>
<keyword evidence="2" id="KW-0813">Transport</keyword>
<dbReference type="PANTHER" id="PTHR35936:SF17">
    <property type="entry name" value="ARGININE-BINDING EXTRACELLULAR PROTEIN ARTP"/>
    <property type="match status" value="1"/>
</dbReference>
<dbReference type="GO" id="GO:0016020">
    <property type="term" value="C:membrane"/>
    <property type="evidence" value="ECO:0007669"/>
    <property type="project" value="UniProtKB-SubCell"/>
</dbReference>
<evidence type="ECO:0000256" key="12">
    <source>
        <dbReference type="SAM" id="SignalP"/>
    </source>
</evidence>
<evidence type="ECO:0000256" key="8">
    <source>
        <dbReference type="ARBA" id="ARBA00023170"/>
    </source>
</evidence>
<feature type="signal peptide" evidence="12">
    <location>
        <begin position="1"/>
        <end position="26"/>
    </location>
</feature>
<protein>
    <submittedName>
        <fullName evidence="16">YqiX</fullName>
    </submittedName>
</protein>
<feature type="domain" description="Ionotropic glutamate receptor L-glutamate and glycine-binding" evidence="15">
    <location>
        <begin position="45"/>
        <end position="94"/>
    </location>
</feature>
<organism evidence="16 17">
    <name type="scientific">Oenococcus kitaharae DSM 17330</name>
    <dbReference type="NCBI Taxonomy" id="1045004"/>
    <lineage>
        <taxon>Bacteria</taxon>
        <taxon>Bacillati</taxon>
        <taxon>Bacillota</taxon>
        <taxon>Bacilli</taxon>
        <taxon>Lactobacillales</taxon>
        <taxon>Lactobacillaceae</taxon>
        <taxon>Oenococcus</taxon>
    </lineage>
</organism>
<evidence type="ECO:0000256" key="5">
    <source>
        <dbReference type="ARBA" id="ARBA00022989"/>
    </source>
</evidence>
<keyword evidence="4 12" id="KW-0732">Signal</keyword>
<dbReference type="Pfam" id="PF00497">
    <property type="entry name" value="SBP_bac_3"/>
    <property type="match status" value="1"/>
</dbReference>
<sequence length="266" mass="29636">MIKRFSLLIFTAMLALTTLFTLSSQAKKPFSGQTIKVATSPNFPPFENKVVDSAGNSKIVGFDIDLLKKLSKDLGFKFSLQETDFSGLMGYLQSNRADLVISGMTATPERAKNVDFSTHYFNAKTAILHPKNIKIKSVKDLKNLKVAAVFNTQYVDQVKKMGAKVTALDTGTLVAQDLWNGSVQGAIMDQTKAQDLIKSHKGYSYYVFTNKELKLSQPNTFSIAFPKNKEAKLQKAINKKIKLYKKNGTLKKLATRWMGKKVAAYQ</sequence>
<reference evidence="16 17" key="1">
    <citation type="journal article" date="2012" name="PLoS ONE">
        <title>Functional divergence in the genus oenococcus as predicted by genome sequencing of the newly-described species, Oenococcus kitaharae.</title>
        <authorList>
            <person name="Borneman A.R."/>
            <person name="McCarthy J.M."/>
            <person name="Chambers P.J."/>
            <person name="Bartowsky E.J."/>
        </authorList>
    </citation>
    <scope>NUCLEOTIDE SEQUENCE [LARGE SCALE GENOMIC DNA]</scope>
    <source>
        <strain evidence="17">DSM17330</strain>
    </source>
</reference>
<evidence type="ECO:0000256" key="2">
    <source>
        <dbReference type="ARBA" id="ARBA00022448"/>
    </source>
</evidence>
<dbReference type="InterPro" id="IPR019594">
    <property type="entry name" value="Glu/Gly-bd"/>
</dbReference>
<evidence type="ECO:0000313" key="16">
    <source>
        <dbReference type="EMBL" id="EHN59587.1"/>
    </source>
</evidence>
<evidence type="ECO:0000256" key="10">
    <source>
        <dbReference type="ARBA" id="ARBA00023286"/>
    </source>
</evidence>
<keyword evidence="8" id="KW-0675">Receptor</keyword>
<comment type="caution">
    <text evidence="16">The sequence shown here is derived from an EMBL/GenBank/DDBJ whole genome shotgun (WGS) entry which is preliminary data.</text>
</comment>
<keyword evidence="9" id="KW-0325">Glycoprotein</keyword>
<evidence type="ECO:0000259" key="15">
    <source>
        <dbReference type="SMART" id="SM00918"/>
    </source>
</evidence>
<gene>
    <name evidence="16" type="ORF">OKIT_1506</name>
</gene>
<evidence type="ECO:0000256" key="3">
    <source>
        <dbReference type="ARBA" id="ARBA00022692"/>
    </source>
</evidence>
<keyword evidence="7" id="KW-0472">Membrane</keyword>
<dbReference type="HOGENOM" id="CLU_019602_18_2_9"/>
<keyword evidence="5" id="KW-1133">Transmembrane helix</keyword>
<dbReference type="AlphaFoldDB" id="G9WG09"/>